<dbReference type="InterPro" id="IPR019251">
    <property type="entry name" value="DUF2231_TM"/>
</dbReference>
<feature type="transmembrane region" description="Helical" evidence="1">
    <location>
        <begin position="21"/>
        <end position="45"/>
    </location>
</feature>
<feature type="transmembrane region" description="Helical" evidence="1">
    <location>
        <begin position="57"/>
        <end position="79"/>
    </location>
</feature>
<accession>A0A4Q1UPT2</accession>
<feature type="transmembrane region" description="Helical" evidence="1">
    <location>
        <begin position="86"/>
        <end position="105"/>
    </location>
</feature>
<reference evidence="3 4" key="1">
    <citation type="submission" date="2017-03" db="EMBL/GenBank/DDBJ databases">
        <authorList>
            <person name="Safronova V.I."/>
            <person name="Sazanova A.L."/>
            <person name="Chirak E.R."/>
        </authorList>
    </citation>
    <scope>NUCLEOTIDE SEQUENCE [LARGE SCALE GENOMIC DNA]</scope>
    <source>
        <strain evidence="3 4">Opo-243</strain>
    </source>
</reference>
<evidence type="ECO:0000313" key="3">
    <source>
        <dbReference type="EMBL" id="RXT37799.1"/>
    </source>
</evidence>
<organism evidence="3 4">
    <name type="scientific">Bradyrhizobium betae</name>
    <dbReference type="NCBI Taxonomy" id="244734"/>
    <lineage>
        <taxon>Bacteria</taxon>
        <taxon>Pseudomonadati</taxon>
        <taxon>Pseudomonadota</taxon>
        <taxon>Alphaproteobacteria</taxon>
        <taxon>Hyphomicrobiales</taxon>
        <taxon>Nitrobacteraceae</taxon>
        <taxon>Bradyrhizobium</taxon>
    </lineage>
</organism>
<dbReference type="AlphaFoldDB" id="A0A4Q1UPT2"/>
<keyword evidence="1" id="KW-0472">Membrane</keyword>
<feature type="domain" description="DUF2231" evidence="2">
    <location>
        <begin position="20"/>
        <end position="148"/>
    </location>
</feature>
<dbReference type="Proteomes" id="UP000290819">
    <property type="component" value="Unassembled WGS sequence"/>
</dbReference>
<keyword evidence="1" id="KW-0812">Transmembrane</keyword>
<protein>
    <recommendedName>
        <fullName evidence="2">DUF2231 domain-containing protein</fullName>
    </recommendedName>
</protein>
<comment type="caution">
    <text evidence="3">The sequence shown here is derived from an EMBL/GenBank/DDBJ whole genome shotgun (WGS) entry which is preliminary data.</text>
</comment>
<gene>
    <name evidence="3" type="ORF">B5V03_31595</name>
</gene>
<dbReference type="OrthoDB" id="2873672at2"/>
<keyword evidence="1" id="KW-1133">Transmembrane helix</keyword>
<sequence>MTKPESTDLADRPRAGAIRRPIHQILVPFPVAYFAAAFATDLAYWGTAEVMWYRFSVWLIAGGLVMAALVVLAAMVDLFRNQRPAWIHALAYAAAVVLSILNVLVHSRDGYTAVVPMGLTLSGVVLVVLLFAISPGWTLTHRYRIGAKA</sequence>
<dbReference type="EMBL" id="MZXW01000047">
    <property type="protein sequence ID" value="RXT37799.1"/>
    <property type="molecule type" value="Genomic_DNA"/>
</dbReference>
<keyword evidence="4" id="KW-1185">Reference proteome</keyword>
<dbReference type="Pfam" id="PF09990">
    <property type="entry name" value="DUF2231"/>
    <property type="match status" value="1"/>
</dbReference>
<feature type="transmembrane region" description="Helical" evidence="1">
    <location>
        <begin position="111"/>
        <end position="133"/>
    </location>
</feature>
<name>A0A4Q1UPT2_9BRAD</name>
<evidence type="ECO:0000313" key="4">
    <source>
        <dbReference type="Proteomes" id="UP000290819"/>
    </source>
</evidence>
<dbReference type="RefSeq" id="WP_129274372.1">
    <property type="nucleotide sequence ID" value="NZ_MZXW01000047.1"/>
</dbReference>
<proteinExistence type="predicted"/>
<evidence type="ECO:0000256" key="1">
    <source>
        <dbReference type="SAM" id="Phobius"/>
    </source>
</evidence>
<evidence type="ECO:0000259" key="2">
    <source>
        <dbReference type="Pfam" id="PF09990"/>
    </source>
</evidence>